<accession>A0ABY3U0Q8</accession>
<dbReference type="EMBL" id="CP092365">
    <property type="protein sequence ID" value="ULN53555.1"/>
    <property type="molecule type" value="Genomic_DNA"/>
</dbReference>
<evidence type="ECO:0000313" key="2">
    <source>
        <dbReference type="EMBL" id="ULN53555.1"/>
    </source>
</evidence>
<proteinExistence type="predicted"/>
<evidence type="ECO:0000256" key="1">
    <source>
        <dbReference type="SAM" id="Phobius"/>
    </source>
</evidence>
<reference evidence="2" key="1">
    <citation type="submission" date="2022-08" db="EMBL/GenBank/DDBJ databases">
        <title>Complete genome sequence of 14 non-tuberculosis mycobacteria type-strains.</title>
        <authorList>
            <person name="Igarashi Y."/>
            <person name="Osugi A."/>
            <person name="Mitarai S."/>
        </authorList>
    </citation>
    <scope>NUCLEOTIDE SEQUENCE</scope>
    <source>
        <strain evidence="2">DSM 45575</strain>
    </source>
</reference>
<evidence type="ECO:0000313" key="3">
    <source>
        <dbReference type="Proteomes" id="UP001055200"/>
    </source>
</evidence>
<feature type="transmembrane region" description="Helical" evidence="1">
    <location>
        <begin position="6"/>
        <end position="31"/>
    </location>
</feature>
<name>A0ABY3U0Q8_9MYCO</name>
<organism evidence="2 3">
    <name type="scientific">Mycolicibacillus parakoreensis</name>
    <dbReference type="NCBI Taxonomy" id="1069221"/>
    <lineage>
        <taxon>Bacteria</taxon>
        <taxon>Bacillati</taxon>
        <taxon>Actinomycetota</taxon>
        <taxon>Actinomycetes</taxon>
        <taxon>Mycobacteriales</taxon>
        <taxon>Mycobacteriaceae</taxon>
        <taxon>Mycolicibacillus</taxon>
    </lineage>
</organism>
<dbReference type="Proteomes" id="UP001055200">
    <property type="component" value="Chromosome"/>
</dbReference>
<keyword evidence="1" id="KW-0812">Transmembrane</keyword>
<dbReference type="RefSeq" id="WP_240171806.1">
    <property type="nucleotide sequence ID" value="NZ_CP092365.1"/>
</dbReference>
<keyword evidence="3" id="KW-1185">Reference proteome</keyword>
<gene>
    <name evidence="2" type="ORF">MIU77_04260</name>
</gene>
<keyword evidence="1" id="KW-1133">Transmembrane helix</keyword>
<sequence length="96" mass="10595">MAVVEAIYLAAAVLWILVVVAAVGVGGRYLLKLRARRRRVQRWIAGVRQPMVRAASPYRAAAMRGAALVQRVVVDIRAAPPERPGGRRTRPPMLTR</sequence>
<protein>
    <submittedName>
        <fullName evidence="2">Uncharacterized protein</fullName>
    </submittedName>
</protein>
<keyword evidence="1" id="KW-0472">Membrane</keyword>